<comment type="caution">
    <text evidence="5">The sequence shown here is derived from an EMBL/GenBank/DDBJ whole genome shotgun (WGS) entry which is preliminary data.</text>
</comment>
<organism evidence="5 6">
    <name type="scientific">Aureobasidium pullulans</name>
    <name type="common">Black yeast</name>
    <name type="synonym">Pullularia pullulans</name>
    <dbReference type="NCBI Taxonomy" id="5580"/>
    <lineage>
        <taxon>Eukaryota</taxon>
        <taxon>Fungi</taxon>
        <taxon>Dikarya</taxon>
        <taxon>Ascomycota</taxon>
        <taxon>Pezizomycotina</taxon>
        <taxon>Dothideomycetes</taxon>
        <taxon>Dothideomycetidae</taxon>
        <taxon>Dothideales</taxon>
        <taxon>Saccotheciaceae</taxon>
        <taxon>Aureobasidium</taxon>
    </lineage>
</organism>
<dbReference type="InterPro" id="IPR001138">
    <property type="entry name" value="Zn2Cys6_DnaBD"/>
</dbReference>
<dbReference type="InterPro" id="IPR050797">
    <property type="entry name" value="Carb_Metab_Trans_Reg"/>
</dbReference>
<dbReference type="PANTHER" id="PTHR31668:SF4">
    <property type="entry name" value="TRANSCRIPTIONAL ACTIVATOR PROTEIN DAL81"/>
    <property type="match status" value="1"/>
</dbReference>
<dbReference type="Gene3D" id="4.10.240.10">
    <property type="entry name" value="Zn(2)-C6 fungal-type DNA-binding domain"/>
    <property type="match status" value="1"/>
</dbReference>
<dbReference type="CDD" id="cd12148">
    <property type="entry name" value="fungal_TF_MHR"/>
    <property type="match status" value="1"/>
</dbReference>
<dbReference type="PROSITE" id="PS00463">
    <property type="entry name" value="ZN2_CY6_FUNGAL_1"/>
    <property type="match status" value="1"/>
</dbReference>
<feature type="region of interest" description="Disordered" evidence="3">
    <location>
        <begin position="107"/>
        <end position="127"/>
    </location>
</feature>
<evidence type="ECO:0000313" key="6">
    <source>
        <dbReference type="Proteomes" id="UP001341245"/>
    </source>
</evidence>
<protein>
    <recommendedName>
        <fullName evidence="4">Zn(2)-C6 fungal-type domain-containing protein</fullName>
    </recommendedName>
</protein>
<keyword evidence="6" id="KW-1185">Reference proteome</keyword>
<dbReference type="Pfam" id="PF04082">
    <property type="entry name" value="Fungal_trans"/>
    <property type="match status" value="1"/>
</dbReference>
<evidence type="ECO:0000256" key="2">
    <source>
        <dbReference type="ARBA" id="ARBA00023242"/>
    </source>
</evidence>
<keyword evidence="1" id="KW-0479">Metal-binding</keyword>
<evidence type="ECO:0000259" key="4">
    <source>
        <dbReference type="PROSITE" id="PS50048"/>
    </source>
</evidence>
<accession>A0ABR0TUV6</accession>
<dbReference type="InterPro" id="IPR007219">
    <property type="entry name" value="XnlR_reg_dom"/>
</dbReference>
<evidence type="ECO:0000256" key="3">
    <source>
        <dbReference type="SAM" id="MobiDB-lite"/>
    </source>
</evidence>
<dbReference type="Proteomes" id="UP001341245">
    <property type="component" value="Unassembled WGS sequence"/>
</dbReference>
<dbReference type="SUPFAM" id="SSF57701">
    <property type="entry name" value="Zn2/Cys6 DNA-binding domain"/>
    <property type="match status" value="1"/>
</dbReference>
<evidence type="ECO:0000313" key="5">
    <source>
        <dbReference type="EMBL" id="KAK6008238.1"/>
    </source>
</evidence>
<proteinExistence type="predicted"/>
<dbReference type="CDD" id="cd00067">
    <property type="entry name" value="GAL4"/>
    <property type="match status" value="1"/>
</dbReference>
<dbReference type="InterPro" id="IPR036864">
    <property type="entry name" value="Zn2-C6_fun-type_DNA-bd_sf"/>
</dbReference>
<evidence type="ECO:0000256" key="1">
    <source>
        <dbReference type="ARBA" id="ARBA00022723"/>
    </source>
</evidence>
<dbReference type="SMART" id="SM00906">
    <property type="entry name" value="Fungal_trans"/>
    <property type="match status" value="1"/>
</dbReference>
<dbReference type="EMBL" id="JASGXD010000001">
    <property type="protein sequence ID" value="KAK6008238.1"/>
    <property type="molecule type" value="Genomic_DNA"/>
</dbReference>
<feature type="domain" description="Zn(2)-C6 fungal-type" evidence="4">
    <location>
        <begin position="71"/>
        <end position="102"/>
    </location>
</feature>
<sequence>MRSRQIQGNRLLPFPESFMLARSLISPIAPIAIEQESTFQMEVMIPSQEQQLGQHDVQDRARAYKSRNKRPCDFCRYKKAACHLETKPPCELCLRYGKDCTFVESPAKRRRPNTNEERPREPLLPSSNAFDLGSDLLSWEPLPSFMTASLPGGLPGEYKFDSPMFAPLMFEQFDPVQAGLAPPSSRSARTASVESIPTSFFDNAQEPSLDVQGSSNAQVVGLSGERDPYLLRHFICDANNECQFQKHRLRRVGENEKIPVHFLIQPNELAAKAQPVGDFLDDFRRQVKTMIHDDIGKRLIKIFFRFVQPYFPILSRERSMNNGDYDPEAFPTWLLAAVYGHALPFCIFDDQLCVEVYTPPSADSLFQIAWSAVQPNYHTPSLSVVQTLLLLVQRRPTNKHVADTPMKWTMVTDAVSIAQTLGLNLDPTDWPLPLWEQRLRRRLAWAVFTQEKWTALNTGRSSHIMSDDWDVTPLTQDDFEFAEGSDDRAYSEHFIQLSALTEIVDDILRNLFSIKATRKLCSSLEVTLEVAKPLRVRLSQWYQELPSDLLPTASTGRGHDLNAQGGLHLAYMTAKVQLFRAMLRPMNEPDTQAANALRTGAIAMGKELFEFLEGLDANHMEAFWPSCSRTNFAIASNFMVLLFVTSPNAADAKECLDLLNSWRSLLRIKSCSCDLLNLALLRLDVLSVRGLDKLINFSPSALQVFREQAI</sequence>
<dbReference type="PANTHER" id="PTHR31668">
    <property type="entry name" value="GLUCOSE TRANSPORT TRANSCRIPTION REGULATOR RGT1-RELATED-RELATED"/>
    <property type="match status" value="1"/>
</dbReference>
<name>A0ABR0TUV6_AURPU</name>
<keyword evidence="2" id="KW-0539">Nucleus</keyword>
<gene>
    <name evidence="5" type="ORF">QM012_000141</name>
</gene>
<dbReference type="PROSITE" id="PS50048">
    <property type="entry name" value="ZN2_CY6_FUNGAL_2"/>
    <property type="match status" value="1"/>
</dbReference>
<reference evidence="5 6" key="1">
    <citation type="submission" date="2023-11" db="EMBL/GenBank/DDBJ databases">
        <title>Draft genome sequence and annotation of the polyextremotolerant black yeast-like fungus Aureobasidium pullulans NRRL 62042.</title>
        <authorList>
            <person name="Dielentheis-Frenken M.R.E."/>
            <person name="Wibberg D."/>
            <person name="Blank L.M."/>
            <person name="Tiso T."/>
        </authorList>
    </citation>
    <scope>NUCLEOTIDE SEQUENCE [LARGE SCALE GENOMIC DNA]</scope>
    <source>
        <strain evidence="5 6">NRRL 62042</strain>
    </source>
</reference>